<protein>
    <submittedName>
        <fullName evidence="3">Polyisoprenoid-binding protein YceI</fullName>
    </submittedName>
</protein>
<feature type="domain" description="Lipid/polyisoprenoid-binding YceI-like" evidence="2">
    <location>
        <begin position="27"/>
        <end position="196"/>
    </location>
</feature>
<dbReference type="SUPFAM" id="SSF101874">
    <property type="entry name" value="YceI-like"/>
    <property type="match status" value="1"/>
</dbReference>
<dbReference type="AlphaFoldDB" id="A0A853CNF6"/>
<reference evidence="3 4" key="1">
    <citation type="submission" date="2020-07" db="EMBL/GenBank/DDBJ databases">
        <title>Sequencing the genomes of 1000 actinobacteria strains.</title>
        <authorList>
            <person name="Klenk H.-P."/>
        </authorList>
    </citation>
    <scope>NUCLEOTIDE SEQUENCE [LARGE SCALE GENOMIC DNA]</scope>
    <source>
        <strain evidence="3 4">DSM 104001</strain>
    </source>
</reference>
<proteinExistence type="inferred from homology"/>
<dbReference type="RefSeq" id="WP_179721530.1">
    <property type="nucleotide sequence ID" value="NZ_JACBZT010000001.1"/>
</dbReference>
<name>A0A853CNF6_9ACTN</name>
<evidence type="ECO:0000259" key="2">
    <source>
        <dbReference type="SMART" id="SM00867"/>
    </source>
</evidence>
<gene>
    <name evidence="3" type="ORF">GGQ55_004999</name>
</gene>
<organism evidence="3 4">
    <name type="scientific">Petropleomorpha daqingensis</name>
    <dbReference type="NCBI Taxonomy" id="2026353"/>
    <lineage>
        <taxon>Bacteria</taxon>
        <taxon>Bacillati</taxon>
        <taxon>Actinomycetota</taxon>
        <taxon>Actinomycetes</taxon>
        <taxon>Geodermatophilales</taxon>
        <taxon>Geodermatophilaceae</taxon>
        <taxon>Petropleomorpha</taxon>
    </lineage>
</organism>
<comment type="similarity">
    <text evidence="1">Belongs to the UPF0312 family.</text>
</comment>
<sequence length="205" mass="22070">MGKHRAPEGETTEFEAATSAVADVTGDYAVDVAHTRIGIRARHAMVTTVRGSFSDFEGAAHLDTANPAASSVALRIRTASIDTGTPDRDVHLRSPDFLDVERYPELTFGSTRVEEIDDALYRVTGDLTIKDVSRPVSVDFALTGSARDPWGNLRVGFEGALAIKRSEWGLTWNTPLDTGGVLVSDRIQIEFDVSAIRVDPAAGQG</sequence>
<keyword evidence="4" id="KW-1185">Reference proteome</keyword>
<dbReference type="Pfam" id="PF04264">
    <property type="entry name" value="YceI"/>
    <property type="match status" value="1"/>
</dbReference>
<evidence type="ECO:0000313" key="4">
    <source>
        <dbReference type="Proteomes" id="UP000541969"/>
    </source>
</evidence>
<dbReference type="InterPro" id="IPR036761">
    <property type="entry name" value="TTHA0802/YceI-like_sf"/>
</dbReference>
<dbReference type="InterPro" id="IPR007372">
    <property type="entry name" value="Lipid/polyisoprenoid-bd_YceI"/>
</dbReference>
<evidence type="ECO:0000313" key="3">
    <source>
        <dbReference type="EMBL" id="NYJ08721.1"/>
    </source>
</evidence>
<dbReference type="EMBL" id="JACBZT010000001">
    <property type="protein sequence ID" value="NYJ08721.1"/>
    <property type="molecule type" value="Genomic_DNA"/>
</dbReference>
<dbReference type="PANTHER" id="PTHR34406">
    <property type="entry name" value="PROTEIN YCEI"/>
    <property type="match status" value="1"/>
</dbReference>
<accession>A0A853CNF6</accession>
<comment type="caution">
    <text evidence="3">The sequence shown here is derived from an EMBL/GenBank/DDBJ whole genome shotgun (WGS) entry which is preliminary data.</text>
</comment>
<evidence type="ECO:0000256" key="1">
    <source>
        <dbReference type="ARBA" id="ARBA00008812"/>
    </source>
</evidence>
<dbReference type="SMART" id="SM00867">
    <property type="entry name" value="YceI"/>
    <property type="match status" value="1"/>
</dbReference>
<dbReference type="Proteomes" id="UP000541969">
    <property type="component" value="Unassembled WGS sequence"/>
</dbReference>
<dbReference type="Gene3D" id="2.40.128.110">
    <property type="entry name" value="Lipid/polyisoprenoid-binding, YceI-like"/>
    <property type="match status" value="1"/>
</dbReference>
<dbReference type="PANTHER" id="PTHR34406:SF1">
    <property type="entry name" value="PROTEIN YCEI"/>
    <property type="match status" value="1"/>
</dbReference>